<feature type="domain" description="Alpha-glucan water dikinase-like N-terminal Ig-like" evidence="3">
    <location>
        <begin position="90"/>
        <end position="190"/>
    </location>
</feature>
<keyword evidence="1" id="KW-0479">Metal-binding</keyword>
<dbReference type="PANTHER" id="PTHR46999:SF2">
    <property type="entry name" value="CARBOHYDRATE-BINDING MODULE FAMILY 45 PROTEIN"/>
    <property type="match status" value="1"/>
</dbReference>
<evidence type="ECO:0000256" key="1">
    <source>
        <dbReference type="ARBA" id="ARBA00022723"/>
    </source>
</evidence>
<dbReference type="Pfam" id="PF23166">
    <property type="entry name" value="Ig_N_CWD1"/>
    <property type="match status" value="1"/>
</dbReference>
<sequence>MLVMRGVQLARQPLLRQGCRLQNTHDPVYASQNQCQNRTGKEHLQLRHGILPEKMPFSFGSLRQVCTAAVAANITAPETTPEAWENLSVTKTDSGVDITVEKSDNTYRVSIELTDASLHDGLLHWGINDWDVPPEAVQPPGTREAGDQAVQTPISGNKVTLSFPADGCPSKVVFVLKKGETWTNNGGSGYSAFLKPPGVDELHSKIMAAEGTYEHWSLFSRFNMALSILEAADAAGAEGMALVATWLRLSTMRQLDWYRKANYQGKDIAHVQKQLAQRMAEKARGAKDPWCRLFARMSLAGLPRGGGDGDAIRMGILNIMREHGIREGHRPGIECHFLEQWHQKLHQNTTPEDIHICEAYIAYLHTNSMDDFWRVLWDNGQVSREALSSMTHPITAQPLHLPQLIPSMKHYLWILKTTHSGADMDVALEMARGHLDGELAWIIGDILANRTAWWVPGKIVQARHRLKQYWQREGASRDVLLLDIALDSYFRLCVERTDLGSLSGDDLISLVILVLDNASVAAESSDLEAALSLWRRVAEQERWSGDWARLAMAASDFSALCLQEYMDRIAGLVQPFANDFKAACNIEPKYILNFGEEVVRGQPVFMLSVLLRALGPKLRGAASLGPWQVVSAAGADGEVLLLPNLDGVQGQTMPGATIILTERLTGNEDIPVRVGAGCHHHSGSSTRTLARHQGRTRGAGVEEAMYWNRCRLIPCHVCPAPYRHVDAAGHLVPCRRGSLRC</sequence>
<dbReference type="AlphaFoldDB" id="A0A1D2A3B6"/>
<name>A0A1D2A3B6_AUXPR</name>
<dbReference type="EMBL" id="GDKF01004916">
    <property type="protein sequence ID" value="JAT73706.1"/>
    <property type="molecule type" value="Transcribed_RNA"/>
</dbReference>
<evidence type="ECO:0000259" key="3">
    <source>
        <dbReference type="Pfam" id="PF23166"/>
    </source>
</evidence>
<reference evidence="4" key="1">
    <citation type="submission" date="2015-08" db="EMBL/GenBank/DDBJ databases">
        <authorList>
            <person name="Babu N.S."/>
            <person name="Beckwith C.J."/>
            <person name="Beseler K.G."/>
            <person name="Brison A."/>
            <person name="Carone J.V."/>
            <person name="Caskin T.P."/>
            <person name="Diamond M."/>
            <person name="Durham M.E."/>
            <person name="Foxe J.M."/>
            <person name="Go M."/>
            <person name="Henderson B.A."/>
            <person name="Jones I.B."/>
            <person name="McGettigan J.A."/>
            <person name="Micheletti S.J."/>
            <person name="Nasrallah M.E."/>
            <person name="Ortiz D."/>
            <person name="Piller C.R."/>
            <person name="Privatt S.R."/>
            <person name="Schneider S.L."/>
            <person name="Sharp S."/>
            <person name="Smith T.C."/>
            <person name="Stanton J.D."/>
            <person name="Ullery H.E."/>
            <person name="Wilson R.J."/>
            <person name="Serrano M.G."/>
            <person name="Buck G."/>
            <person name="Lee V."/>
            <person name="Wang Y."/>
            <person name="Carvalho R."/>
            <person name="Voegtly L."/>
            <person name="Shi R."/>
            <person name="Duckworth R."/>
            <person name="Johnson A."/>
            <person name="Loviza R."/>
            <person name="Walstead R."/>
            <person name="Shah Z."/>
            <person name="Kiflezghi M."/>
            <person name="Wade K."/>
            <person name="Ball S.L."/>
            <person name="Bradley K.W."/>
            <person name="Asai D.J."/>
            <person name="Bowman C.A."/>
            <person name="Russell D.A."/>
            <person name="Pope W.H."/>
            <person name="Jacobs-Sera D."/>
            <person name="Hendrix R.W."/>
            <person name="Hatfull G.F."/>
        </authorList>
    </citation>
    <scope>NUCLEOTIDE SEQUENCE</scope>
</reference>
<proteinExistence type="predicted"/>
<accession>A0A1D2A3B6</accession>
<dbReference type="InterPro" id="IPR056301">
    <property type="entry name" value="GWD-like_N_Ig"/>
</dbReference>
<dbReference type="PANTHER" id="PTHR46999">
    <property type="entry name" value="ALPHA-GLUCAN WATER DIKINASE 1, CHLOROPLASTIC-RELATED"/>
    <property type="match status" value="1"/>
</dbReference>
<dbReference type="GO" id="GO:0046872">
    <property type="term" value="F:metal ion binding"/>
    <property type="evidence" value="ECO:0007669"/>
    <property type="project" value="UniProtKB-KW"/>
</dbReference>
<evidence type="ECO:0000256" key="2">
    <source>
        <dbReference type="ARBA" id="ARBA00023277"/>
    </source>
</evidence>
<keyword evidence="2" id="KW-0119">Carbohydrate metabolism</keyword>
<organism evidence="4">
    <name type="scientific">Auxenochlorella protothecoides</name>
    <name type="common">Green microalga</name>
    <name type="synonym">Chlorella protothecoides</name>
    <dbReference type="NCBI Taxonomy" id="3075"/>
    <lineage>
        <taxon>Eukaryota</taxon>
        <taxon>Viridiplantae</taxon>
        <taxon>Chlorophyta</taxon>
        <taxon>core chlorophytes</taxon>
        <taxon>Trebouxiophyceae</taxon>
        <taxon>Chlorellales</taxon>
        <taxon>Chlorellaceae</taxon>
        <taxon>Auxenochlorella</taxon>
    </lineage>
</organism>
<protein>
    <recommendedName>
        <fullName evidence="3">Alpha-glucan water dikinase-like N-terminal Ig-like domain-containing protein</fullName>
    </recommendedName>
</protein>
<gene>
    <name evidence="4" type="ORF">g.14897</name>
</gene>
<evidence type="ECO:0000313" key="4">
    <source>
        <dbReference type="EMBL" id="JAT73706.1"/>
    </source>
</evidence>